<reference evidence="1 2" key="1">
    <citation type="submission" date="2019-02" db="EMBL/GenBank/DDBJ databases">
        <title>Isolation and identification of novel species under the genus Muribaculum.</title>
        <authorList>
            <person name="Miyake S."/>
            <person name="Ding Y."/>
            <person name="Low A."/>
            <person name="Soh M."/>
            <person name="Seedorf H."/>
        </authorList>
    </citation>
    <scope>NUCLEOTIDE SEQUENCE [LARGE SCALE GENOMIC DNA]</scope>
    <source>
        <strain evidence="1 2">TLL-A4</strain>
    </source>
</reference>
<evidence type="ECO:0000313" key="2">
    <source>
        <dbReference type="Proteomes" id="UP000297031"/>
    </source>
</evidence>
<dbReference type="EMBL" id="CP039393">
    <property type="protein sequence ID" value="QCD34615.1"/>
    <property type="molecule type" value="Genomic_DNA"/>
</dbReference>
<gene>
    <name evidence="1" type="ORF">E7746_01350</name>
</gene>
<dbReference type="KEGG" id="mgod:E7746_01350"/>
<name>A0A4P7VLT3_9BACT</name>
<evidence type="ECO:0008006" key="3">
    <source>
        <dbReference type="Google" id="ProtNLM"/>
    </source>
</evidence>
<evidence type="ECO:0000313" key="1">
    <source>
        <dbReference type="EMBL" id="QCD34615.1"/>
    </source>
</evidence>
<sequence length="140" mass="15223">MTTYSSKPTEVAMPVSSVYERVSNPAAFQERLDALPEEVRAKLGAVRFTEDSIIITAAPMGDMVLKITERVADKRVAFTAESAPVPLIMSINLDAKTPESTEIITAIDVEIPAMLRPMVGPKLQEAADKFGDMVKNLARS</sequence>
<organism evidence="1 2">
    <name type="scientific">Muribaculum gordoncarteri</name>
    <dbReference type="NCBI Taxonomy" id="2530390"/>
    <lineage>
        <taxon>Bacteria</taxon>
        <taxon>Pseudomonadati</taxon>
        <taxon>Bacteroidota</taxon>
        <taxon>Bacteroidia</taxon>
        <taxon>Bacteroidales</taxon>
        <taxon>Muribaculaceae</taxon>
        <taxon>Muribaculum</taxon>
    </lineage>
</organism>
<keyword evidence="2" id="KW-1185">Reference proteome</keyword>
<dbReference type="Proteomes" id="UP000297031">
    <property type="component" value="Chromosome"/>
</dbReference>
<dbReference type="Gene3D" id="3.30.530.20">
    <property type="match status" value="1"/>
</dbReference>
<accession>A0A4P7VLT3</accession>
<dbReference type="AlphaFoldDB" id="A0A4P7VLT3"/>
<protein>
    <recommendedName>
        <fullName evidence="3">SRPBCC family protein</fullName>
    </recommendedName>
</protein>
<dbReference type="SUPFAM" id="SSF55961">
    <property type="entry name" value="Bet v1-like"/>
    <property type="match status" value="1"/>
</dbReference>
<dbReference type="OrthoDB" id="1093770at2"/>
<dbReference type="InterPro" id="IPR023393">
    <property type="entry name" value="START-like_dom_sf"/>
</dbReference>
<dbReference type="RefSeq" id="WP_136409601.1">
    <property type="nucleotide sequence ID" value="NZ_CP039393.1"/>
</dbReference>
<proteinExistence type="predicted"/>